<evidence type="ECO:0000313" key="3">
    <source>
        <dbReference type="Proteomes" id="UP000733379"/>
    </source>
</evidence>
<organism evidence="2 3">
    <name type="scientific">Nocardia albiluteola</name>
    <dbReference type="NCBI Taxonomy" id="2842303"/>
    <lineage>
        <taxon>Bacteria</taxon>
        <taxon>Bacillati</taxon>
        <taxon>Actinomycetota</taxon>
        <taxon>Actinomycetes</taxon>
        <taxon>Mycobacteriales</taxon>
        <taxon>Nocardiaceae</taxon>
        <taxon>Nocardia</taxon>
    </lineage>
</organism>
<dbReference type="Proteomes" id="UP000733379">
    <property type="component" value="Unassembled WGS sequence"/>
</dbReference>
<dbReference type="EMBL" id="JAHKNI010000011">
    <property type="protein sequence ID" value="MBU3065623.1"/>
    <property type="molecule type" value="Genomic_DNA"/>
</dbReference>
<comment type="caution">
    <text evidence="2">The sequence shown here is derived from an EMBL/GenBank/DDBJ whole genome shotgun (WGS) entry which is preliminary data.</text>
</comment>
<reference evidence="2 3" key="1">
    <citation type="submission" date="2021-06" db="EMBL/GenBank/DDBJ databases">
        <title>Actinomycetes sequencing.</title>
        <authorList>
            <person name="Shan Q."/>
        </authorList>
    </citation>
    <scope>NUCLEOTIDE SEQUENCE [LARGE SCALE GENOMIC DNA]</scope>
    <source>
        <strain evidence="2 3">NEAU-G5</strain>
    </source>
</reference>
<dbReference type="EMBL" id="JAHKNI010000004">
    <property type="protein sequence ID" value="MBU3062543.1"/>
    <property type="molecule type" value="Genomic_DNA"/>
</dbReference>
<name>A0ABS6B8T4_9NOCA</name>
<evidence type="ECO:0000313" key="1">
    <source>
        <dbReference type="EMBL" id="MBU3062543.1"/>
    </source>
</evidence>
<keyword evidence="3" id="KW-1185">Reference proteome</keyword>
<sequence length="148" mass="16611">MTAPGTDIEAELSRRTHIALYFKGSDYAFVDEPMLERALTSIARLLWVGWQRQYRRALEYTNLSIDAEDATDLAFLADRDATRAVGESSDGRITIGTLGMRKFAVRIEPGTVRELTEIEFCAGVSEAAGNVIHVYQTKVGALKRRYYD</sequence>
<protein>
    <submittedName>
        <fullName evidence="2">Uncharacterized protein</fullName>
    </submittedName>
</protein>
<evidence type="ECO:0000313" key="2">
    <source>
        <dbReference type="EMBL" id="MBU3065623.1"/>
    </source>
</evidence>
<gene>
    <name evidence="1" type="ORF">KO481_13545</name>
    <name evidence="2" type="ORF">KO481_29365</name>
</gene>
<proteinExistence type="predicted"/>
<accession>A0ABS6B8T4</accession>